<evidence type="ECO:0000313" key="3">
    <source>
        <dbReference type="Proteomes" id="UP000053259"/>
    </source>
</evidence>
<feature type="region of interest" description="Disordered" evidence="1">
    <location>
        <begin position="203"/>
        <end position="297"/>
    </location>
</feature>
<reference evidence="2 3" key="1">
    <citation type="submission" date="2015-01" db="EMBL/GenBank/DDBJ databases">
        <title>The Genome Sequence of Ochroconis gallopava CBS43764.</title>
        <authorList>
            <consortium name="The Broad Institute Genomics Platform"/>
            <person name="Cuomo C."/>
            <person name="de Hoog S."/>
            <person name="Gorbushina A."/>
            <person name="Stielow B."/>
            <person name="Teixiera M."/>
            <person name="Abouelleil A."/>
            <person name="Chapman S.B."/>
            <person name="Priest M."/>
            <person name="Young S.K."/>
            <person name="Wortman J."/>
            <person name="Nusbaum C."/>
            <person name="Birren B."/>
        </authorList>
    </citation>
    <scope>NUCLEOTIDE SEQUENCE [LARGE SCALE GENOMIC DNA]</scope>
    <source>
        <strain evidence="2 3">CBS 43764</strain>
    </source>
</reference>
<dbReference type="GeneID" id="27315703"/>
<dbReference type="AlphaFoldDB" id="A0A0D1YIP9"/>
<evidence type="ECO:0000256" key="1">
    <source>
        <dbReference type="SAM" id="MobiDB-lite"/>
    </source>
</evidence>
<feature type="compositionally biased region" description="Polar residues" evidence="1">
    <location>
        <begin position="112"/>
        <end position="129"/>
    </location>
</feature>
<dbReference type="PANTHER" id="PTHR39609">
    <property type="entry name" value="RFEG-RELATED"/>
    <property type="match status" value="1"/>
</dbReference>
<keyword evidence="3" id="KW-1185">Reference proteome</keyword>
<feature type="region of interest" description="Disordered" evidence="1">
    <location>
        <begin position="1"/>
        <end position="21"/>
    </location>
</feature>
<gene>
    <name evidence="2" type="ORF">PV09_07730</name>
</gene>
<feature type="region of interest" description="Disordered" evidence="1">
    <location>
        <begin position="109"/>
        <end position="162"/>
    </location>
</feature>
<dbReference type="HOGENOM" id="CLU_037532_1_0_1"/>
<evidence type="ECO:0000313" key="2">
    <source>
        <dbReference type="EMBL" id="KIW00747.1"/>
    </source>
</evidence>
<name>A0A0D1YIP9_9PEZI</name>
<dbReference type="VEuPathDB" id="FungiDB:PV09_07730"/>
<dbReference type="InParanoid" id="A0A0D1YIP9"/>
<proteinExistence type="predicted"/>
<sequence length="297" mass="33237">MASRHEHRHQPAPYGTATTSGPNYKWWIPAAGIRRDVIQADIQRYLGDDALVRPGEGREENEGQPGYWIAASRPPTEDMIRDLKADSANYERSGDTGRYEDSMVHRSRQYWGPTNSSPYSEPPRNTSYSEPPRRTGAPAPNLQTYQGQYAHPPSYPAHPPVLRSPYAQEEMRRYANTEDSGSGYTYGSVRQASEFAQDQFNSQPRQFSTGNYPEHPPQYAHNYPRSHNQREYQAAAPRAEPHSSSRMTASTTNAAQSSPTTGSAQGPAHPLAVTNPRPGYYLASDGNYYPDSTRQNI</sequence>
<feature type="compositionally biased region" description="Basic residues" evidence="1">
    <location>
        <begin position="1"/>
        <end position="10"/>
    </location>
</feature>
<accession>A0A0D1YIP9</accession>
<dbReference type="RefSeq" id="XP_016210616.1">
    <property type="nucleotide sequence ID" value="XM_016361537.1"/>
</dbReference>
<protein>
    <submittedName>
        <fullName evidence="2">Uncharacterized protein</fullName>
    </submittedName>
</protein>
<dbReference type="Proteomes" id="UP000053259">
    <property type="component" value="Unassembled WGS sequence"/>
</dbReference>
<dbReference type="PANTHER" id="PTHR39609:SF1">
    <property type="entry name" value="RFEG"/>
    <property type="match status" value="1"/>
</dbReference>
<dbReference type="EMBL" id="KN847560">
    <property type="protein sequence ID" value="KIW00747.1"/>
    <property type="molecule type" value="Genomic_DNA"/>
</dbReference>
<dbReference type="OrthoDB" id="4146887at2759"/>
<dbReference type="STRING" id="253628.A0A0D1YIP9"/>
<feature type="compositionally biased region" description="Polar residues" evidence="1">
    <location>
        <begin position="242"/>
        <end position="264"/>
    </location>
</feature>
<organism evidence="2 3">
    <name type="scientific">Verruconis gallopava</name>
    <dbReference type="NCBI Taxonomy" id="253628"/>
    <lineage>
        <taxon>Eukaryota</taxon>
        <taxon>Fungi</taxon>
        <taxon>Dikarya</taxon>
        <taxon>Ascomycota</taxon>
        <taxon>Pezizomycotina</taxon>
        <taxon>Dothideomycetes</taxon>
        <taxon>Pleosporomycetidae</taxon>
        <taxon>Venturiales</taxon>
        <taxon>Sympoventuriaceae</taxon>
        <taxon>Verruconis</taxon>
    </lineage>
</organism>